<dbReference type="EMBL" id="ML004442">
    <property type="protein sequence ID" value="RKP31371.1"/>
    <property type="molecule type" value="Genomic_DNA"/>
</dbReference>
<keyword evidence="4" id="KW-1185">Reference proteome</keyword>
<dbReference type="Proteomes" id="UP000268321">
    <property type="component" value="Unassembled WGS sequence"/>
</dbReference>
<evidence type="ECO:0000259" key="2">
    <source>
        <dbReference type="Pfam" id="PF05486"/>
    </source>
</evidence>
<dbReference type="OrthoDB" id="5419752at2759"/>
<reference evidence="4" key="1">
    <citation type="journal article" date="2018" name="Nat. Microbiol.">
        <title>Leveraging single-cell genomics to expand the fungal tree of life.</title>
        <authorList>
            <person name="Ahrendt S.R."/>
            <person name="Quandt C.A."/>
            <person name="Ciobanu D."/>
            <person name="Clum A."/>
            <person name="Salamov A."/>
            <person name="Andreopoulos B."/>
            <person name="Cheng J.F."/>
            <person name="Woyke T."/>
            <person name="Pelin A."/>
            <person name="Henrissat B."/>
            <person name="Reynolds N.K."/>
            <person name="Benny G.L."/>
            <person name="Smith M.E."/>
            <person name="James T.Y."/>
            <person name="Grigoriev I.V."/>
        </authorList>
    </citation>
    <scope>NUCLEOTIDE SEQUENCE [LARGE SCALE GENOMIC DNA]</scope>
    <source>
        <strain evidence="4">Baker2002</strain>
    </source>
</reference>
<dbReference type="InterPro" id="IPR039432">
    <property type="entry name" value="SRP9_dom"/>
</dbReference>
<proteinExistence type="predicted"/>
<accession>A0A4P9ZGJ4</accession>
<evidence type="ECO:0000256" key="1">
    <source>
        <dbReference type="SAM" id="MobiDB-lite"/>
    </source>
</evidence>
<name>A0A4P9ZGJ4_9ASCO</name>
<feature type="domain" description="SRP9" evidence="2">
    <location>
        <begin position="2"/>
        <end position="77"/>
    </location>
</feature>
<dbReference type="AlphaFoldDB" id="A0A4P9ZGJ4"/>
<organism evidence="3 4">
    <name type="scientific">Metschnikowia bicuspidata</name>
    <dbReference type="NCBI Taxonomy" id="27322"/>
    <lineage>
        <taxon>Eukaryota</taxon>
        <taxon>Fungi</taxon>
        <taxon>Dikarya</taxon>
        <taxon>Ascomycota</taxon>
        <taxon>Saccharomycotina</taxon>
        <taxon>Pichiomycetes</taxon>
        <taxon>Metschnikowiaceae</taxon>
        <taxon>Metschnikowia</taxon>
    </lineage>
</organism>
<protein>
    <recommendedName>
        <fullName evidence="2">SRP9 domain-containing protein</fullName>
    </recommendedName>
</protein>
<feature type="region of interest" description="Disordered" evidence="1">
    <location>
        <begin position="76"/>
        <end position="126"/>
    </location>
</feature>
<gene>
    <name evidence="3" type="ORF">METBISCDRAFT_22403</name>
</gene>
<evidence type="ECO:0000313" key="4">
    <source>
        <dbReference type="Proteomes" id="UP000268321"/>
    </source>
</evidence>
<dbReference type="Pfam" id="PF05486">
    <property type="entry name" value="SRP9-21"/>
    <property type="match status" value="1"/>
</dbReference>
<sequence>MDTFISSALRVLEAYPTATVSVTYSKVDKKEGIELARKARNKVKFKVYDSGLSACVRYSTTSSKNLAELLSFLSPGGTAGCRKRKTDLEEVPEESSEKRSKPSIGAAGLMSNHVPEPLPNFSYEEAAENAKKGDLLGSGKKKKKGKKK</sequence>
<evidence type="ECO:0000313" key="3">
    <source>
        <dbReference type="EMBL" id="RKP31371.1"/>
    </source>
</evidence>